<keyword evidence="3" id="KW-0975">Bacterial flagellum</keyword>
<dbReference type="RefSeq" id="WP_085494963.1">
    <property type="nucleotide sequence ID" value="NZ_FXAZ01000003.1"/>
</dbReference>
<feature type="domain" description="Flagellin C-terminal" evidence="5">
    <location>
        <begin position="212"/>
        <end position="294"/>
    </location>
</feature>
<evidence type="ECO:0000313" key="7">
    <source>
        <dbReference type="Proteomes" id="UP000193834"/>
    </source>
</evidence>
<accession>A0A1X7KX67</accession>
<comment type="subcellular location">
    <subcellularLocation>
        <location evidence="1">Bacterial flagellum</location>
    </subcellularLocation>
</comment>
<evidence type="ECO:0000256" key="2">
    <source>
        <dbReference type="ARBA" id="ARBA00005709"/>
    </source>
</evidence>
<dbReference type="EMBL" id="FXAZ01000003">
    <property type="protein sequence ID" value="SMG46035.1"/>
    <property type="molecule type" value="Genomic_DNA"/>
</dbReference>
<dbReference type="GO" id="GO:0009424">
    <property type="term" value="C:bacterial-type flagellum hook"/>
    <property type="evidence" value="ECO:0007669"/>
    <property type="project" value="InterPro"/>
</dbReference>
<dbReference type="Proteomes" id="UP000193834">
    <property type="component" value="Unassembled WGS sequence"/>
</dbReference>
<evidence type="ECO:0000256" key="3">
    <source>
        <dbReference type="ARBA" id="ARBA00023143"/>
    </source>
</evidence>
<dbReference type="GO" id="GO:0071973">
    <property type="term" value="P:bacterial-type flagellum-dependent cell motility"/>
    <property type="evidence" value="ECO:0007669"/>
    <property type="project" value="InterPro"/>
</dbReference>
<dbReference type="SUPFAM" id="SSF64518">
    <property type="entry name" value="Phase 1 flagellin"/>
    <property type="match status" value="1"/>
</dbReference>
<feature type="domain" description="Flagellin N-terminal" evidence="4">
    <location>
        <begin position="8"/>
        <end position="140"/>
    </location>
</feature>
<protein>
    <submittedName>
        <fullName evidence="6">Flagellar hook-associated protein 3 FlgL</fullName>
    </submittedName>
</protein>
<keyword evidence="6" id="KW-0966">Cell projection</keyword>
<keyword evidence="6" id="KW-0282">Flagellum</keyword>
<comment type="similarity">
    <text evidence="2">Belongs to the bacterial flagellin family.</text>
</comment>
<evidence type="ECO:0000256" key="1">
    <source>
        <dbReference type="ARBA" id="ARBA00004365"/>
    </source>
</evidence>
<reference evidence="6 7" key="1">
    <citation type="submission" date="2017-04" db="EMBL/GenBank/DDBJ databases">
        <authorList>
            <person name="Afonso C.L."/>
            <person name="Miller P.J."/>
            <person name="Scott M.A."/>
            <person name="Spackman E."/>
            <person name="Goraichik I."/>
            <person name="Dimitrov K.M."/>
            <person name="Suarez D.L."/>
            <person name="Swayne D.E."/>
        </authorList>
    </citation>
    <scope>NUCLEOTIDE SEQUENCE [LARGE SCALE GENOMIC DNA]</scope>
    <source>
        <strain evidence="6 7">11</strain>
    </source>
</reference>
<dbReference type="STRING" id="1852522.SAMN06295960_2803"/>
<dbReference type="Pfam" id="PF00700">
    <property type="entry name" value="Flagellin_C"/>
    <property type="match status" value="1"/>
</dbReference>
<dbReference type="InterPro" id="IPR001492">
    <property type="entry name" value="Flagellin"/>
</dbReference>
<sequence length="296" mass="32537">MRVTGMMQNTQLLKNMRYLNTNLTDGQNKLASGQKIHRPGDSPVGIGYQMRYDTELSRNEEYVQNASMGTGMLRTMDSLMQQANDVLKRARTLAQQASTGTTPDDARKAIAAEMEQLKEQLVMIGNSTYNGRYLFNGQKTDQPPYTAATAASDTTDTGVYTLNVSPAVSVPVSITGEMIFGTAGSGDNVFKVMDDILDGLQTNNIDKIAAGMKGIDDSSDRISTQWAEIGARMNRFELMENRLADDKVNIKEQRAEVADVDMADAIIQLKQQENVLQAALSTGARIMQVSLIDFIR</sequence>
<keyword evidence="6" id="KW-0969">Cilium</keyword>
<dbReference type="InterPro" id="IPR001029">
    <property type="entry name" value="Flagellin_N"/>
</dbReference>
<dbReference type="NCBIfam" id="TIGR02550">
    <property type="entry name" value="flagell_flgL"/>
    <property type="match status" value="1"/>
</dbReference>
<dbReference type="GO" id="GO:0005198">
    <property type="term" value="F:structural molecule activity"/>
    <property type="evidence" value="ECO:0007669"/>
    <property type="project" value="InterPro"/>
</dbReference>
<evidence type="ECO:0000259" key="4">
    <source>
        <dbReference type="Pfam" id="PF00669"/>
    </source>
</evidence>
<dbReference type="OrthoDB" id="9758307at2"/>
<dbReference type="InterPro" id="IPR013384">
    <property type="entry name" value="Flagell_FlgL"/>
</dbReference>
<gene>
    <name evidence="6" type="ORF">SAMN06295960_2803</name>
</gene>
<evidence type="ECO:0000259" key="5">
    <source>
        <dbReference type="Pfam" id="PF00700"/>
    </source>
</evidence>
<dbReference type="InterPro" id="IPR046358">
    <property type="entry name" value="Flagellin_C"/>
</dbReference>
<dbReference type="AlphaFoldDB" id="A0A1X7KX67"/>
<organism evidence="6 7">
    <name type="scientific">Paenibacillus aquistagni</name>
    <dbReference type="NCBI Taxonomy" id="1852522"/>
    <lineage>
        <taxon>Bacteria</taxon>
        <taxon>Bacillati</taxon>
        <taxon>Bacillota</taxon>
        <taxon>Bacilli</taxon>
        <taxon>Bacillales</taxon>
        <taxon>Paenibacillaceae</taxon>
        <taxon>Paenibacillus</taxon>
    </lineage>
</organism>
<proteinExistence type="inferred from homology"/>
<keyword evidence="7" id="KW-1185">Reference proteome</keyword>
<name>A0A1X7KX67_9BACL</name>
<dbReference type="Pfam" id="PF00669">
    <property type="entry name" value="Flagellin_N"/>
    <property type="match status" value="1"/>
</dbReference>
<dbReference type="PANTHER" id="PTHR42792:SF1">
    <property type="entry name" value="FLAGELLAR HOOK-ASSOCIATED PROTEIN 3"/>
    <property type="match status" value="1"/>
</dbReference>
<dbReference type="PANTHER" id="PTHR42792">
    <property type="entry name" value="FLAGELLIN"/>
    <property type="match status" value="1"/>
</dbReference>
<dbReference type="Gene3D" id="1.20.1330.10">
    <property type="entry name" value="f41 fragment of flagellin, N-terminal domain"/>
    <property type="match status" value="1"/>
</dbReference>
<evidence type="ECO:0000313" key="6">
    <source>
        <dbReference type="EMBL" id="SMG46035.1"/>
    </source>
</evidence>